<dbReference type="Proteomes" id="UP000295727">
    <property type="component" value="Chromosome 1"/>
</dbReference>
<dbReference type="AlphaFoldDB" id="A0A4P7CW60"/>
<protein>
    <submittedName>
        <fullName evidence="5">Glycosyltransferase</fullName>
    </submittedName>
</protein>
<dbReference type="Gene3D" id="3.90.550.10">
    <property type="entry name" value="Spore Coat Polysaccharide Biosynthesis Protein SpsA, Chain A"/>
    <property type="match status" value="1"/>
</dbReference>
<evidence type="ECO:0000256" key="3">
    <source>
        <dbReference type="ARBA" id="ARBA00022679"/>
    </source>
</evidence>
<keyword evidence="3 5" id="KW-0808">Transferase</keyword>
<dbReference type="RefSeq" id="WP_134750082.1">
    <property type="nucleotide sequence ID" value="NZ_CP038148.1"/>
</dbReference>
<dbReference type="GO" id="GO:0016757">
    <property type="term" value="F:glycosyltransferase activity"/>
    <property type="evidence" value="ECO:0007669"/>
    <property type="project" value="UniProtKB-KW"/>
</dbReference>
<dbReference type="PANTHER" id="PTHR43685:SF5">
    <property type="entry name" value="GLYCOSYLTRANSFERASE EPSE-RELATED"/>
    <property type="match status" value="1"/>
</dbReference>
<dbReference type="InterPro" id="IPR050834">
    <property type="entry name" value="Glycosyltransf_2"/>
</dbReference>
<keyword evidence="2" id="KW-0328">Glycosyltransferase</keyword>
<comment type="similarity">
    <text evidence="1">Belongs to the glycosyltransferase 2 family.</text>
</comment>
<sequence>MKESNYGISVVLPVFHRQPSVDNINLLKRSLESIKDQRISVDHEILLVDDGSPVPIFEFKDLLGEAAHDVTWIRIQNNRGLVNALNTGILAAKHSLIARLDADDVWLPSKIDKQLSQFEADENLTISATGMSLVTPDGSHIEDHIRPSEWNEILKFFVDVGCPFPHGSVVAKKEIYRLLGGYPHSGNFSHCEDYALWGTWLRFFKPTMVEEALYNYTVSETSVSAIHGEQQRNASRLVLSRFSKGNLANRLPDALISLARCLDISVISAGKLSYLLWQFNPDVSLPGEAIDLLRVILYDREFSTNPSGRSSRNWRDLIGWPMISQSQTRDEIGGRFYSL</sequence>
<evidence type="ECO:0000313" key="6">
    <source>
        <dbReference type="Proteomes" id="UP000295727"/>
    </source>
</evidence>
<reference evidence="5 6" key="1">
    <citation type="submission" date="2019-03" db="EMBL/GenBank/DDBJ databases">
        <title>Paraburkholderia sp. 7MH5, isolated from subtropical forest soil.</title>
        <authorList>
            <person name="Gao Z.-H."/>
            <person name="Qiu L.-H."/>
        </authorList>
    </citation>
    <scope>NUCLEOTIDE SEQUENCE [LARGE SCALE GENOMIC DNA]</scope>
    <source>
        <strain evidence="5 6">7MH5</strain>
    </source>
</reference>
<name>A0A4P7CW60_9BURK</name>
<evidence type="ECO:0000256" key="1">
    <source>
        <dbReference type="ARBA" id="ARBA00006739"/>
    </source>
</evidence>
<organism evidence="5 6">
    <name type="scientific">Paraburkholderia pallida</name>
    <dbReference type="NCBI Taxonomy" id="2547399"/>
    <lineage>
        <taxon>Bacteria</taxon>
        <taxon>Pseudomonadati</taxon>
        <taxon>Pseudomonadota</taxon>
        <taxon>Betaproteobacteria</taxon>
        <taxon>Burkholderiales</taxon>
        <taxon>Burkholderiaceae</taxon>
        <taxon>Paraburkholderia</taxon>
    </lineage>
</organism>
<proteinExistence type="inferred from homology"/>
<dbReference type="KEGG" id="ppai:E1956_15050"/>
<accession>A0A4P7CW60</accession>
<evidence type="ECO:0000313" key="5">
    <source>
        <dbReference type="EMBL" id="QBQ98354.1"/>
    </source>
</evidence>
<evidence type="ECO:0000259" key="4">
    <source>
        <dbReference type="Pfam" id="PF00535"/>
    </source>
</evidence>
<evidence type="ECO:0000256" key="2">
    <source>
        <dbReference type="ARBA" id="ARBA00022676"/>
    </source>
</evidence>
<dbReference type="PANTHER" id="PTHR43685">
    <property type="entry name" value="GLYCOSYLTRANSFERASE"/>
    <property type="match status" value="1"/>
</dbReference>
<keyword evidence="6" id="KW-1185">Reference proteome</keyword>
<dbReference type="EMBL" id="CP038148">
    <property type="protein sequence ID" value="QBQ98354.1"/>
    <property type="molecule type" value="Genomic_DNA"/>
</dbReference>
<dbReference type="InterPro" id="IPR029044">
    <property type="entry name" value="Nucleotide-diphossugar_trans"/>
</dbReference>
<dbReference type="SUPFAM" id="SSF53448">
    <property type="entry name" value="Nucleotide-diphospho-sugar transferases"/>
    <property type="match status" value="1"/>
</dbReference>
<dbReference type="Pfam" id="PF00535">
    <property type="entry name" value="Glycos_transf_2"/>
    <property type="match status" value="1"/>
</dbReference>
<dbReference type="InterPro" id="IPR001173">
    <property type="entry name" value="Glyco_trans_2-like"/>
</dbReference>
<gene>
    <name evidence="5" type="ORF">E1956_15050</name>
</gene>
<dbReference type="OrthoDB" id="9802649at2"/>
<feature type="domain" description="Glycosyltransferase 2-like" evidence="4">
    <location>
        <begin position="9"/>
        <end position="127"/>
    </location>
</feature>